<comment type="caution">
    <text evidence="6">The sequence shown here is derived from an EMBL/GenBank/DDBJ whole genome shotgun (WGS) entry which is preliminary data.</text>
</comment>
<keyword evidence="2 6" id="KW-0238">DNA-binding</keyword>
<organism evidence="6 9">
    <name type="scientific">Arthrobacter bambusae</name>
    <dbReference type="NCBI Taxonomy" id="1338426"/>
    <lineage>
        <taxon>Bacteria</taxon>
        <taxon>Bacillati</taxon>
        <taxon>Actinomycetota</taxon>
        <taxon>Actinomycetes</taxon>
        <taxon>Micrococcales</taxon>
        <taxon>Micrococcaceae</taxon>
        <taxon>Arthrobacter</taxon>
    </lineage>
</organism>
<gene>
    <name evidence="6" type="ORF">J2S90_002207</name>
    <name evidence="7" type="ORF">J2S93_001795</name>
</gene>
<evidence type="ECO:0000313" key="8">
    <source>
        <dbReference type="Proteomes" id="UP001230951"/>
    </source>
</evidence>
<dbReference type="AlphaFoldDB" id="A0AAW8DH38"/>
<dbReference type="Gene3D" id="1.25.40.10">
    <property type="entry name" value="Tetratricopeptide repeat domain"/>
    <property type="match status" value="1"/>
</dbReference>
<dbReference type="EMBL" id="JAUSRG010000005">
    <property type="protein sequence ID" value="MDP9905241.1"/>
    <property type="molecule type" value="Genomic_DNA"/>
</dbReference>
<keyword evidence="3" id="KW-0804">Transcription</keyword>
<dbReference type="RefSeq" id="WP_306961223.1">
    <property type="nucleotide sequence ID" value="NZ_JAUSRG010000005.1"/>
</dbReference>
<accession>A0AAW8DH38</accession>
<dbReference type="InterPro" id="IPR016032">
    <property type="entry name" value="Sig_transdc_resp-reg_C-effctor"/>
</dbReference>
<dbReference type="Pfam" id="PF00196">
    <property type="entry name" value="GerE"/>
    <property type="match status" value="1"/>
</dbReference>
<evidence type="ECO:0000256" key="4">
    <source>
        <dbReference type="SAM" id="MobiDB-lite"/>
    </source>
</evidence>
<dbReference type="PANTHER" id="PTHR44688:SF16">
    <property type="entry name" value="DNA-BINDING TRANSCRIPTIONAL ACTIVATOR DEVR_DOSR"/>
    <property type="match status" value="1"/>
</dbReference>
<dbReference type="SUPFAM" id="SSF46894">
    <property type="entry name" value="C-terminal effector domain of the bipartite response regulators"/>
    <property type="match status" value="1"/>
</dbReference>
<dbReference type="Proteomes" id="UP001230951">
    <property type="component" value="Unassembled WGS sequence"/>
</dbReference>
<feature type="region of interest" description="Disordered" evidence="4">
    <location>
        <begin position="1"/>
        <end position="20"/>
    </location>
</feature>
<dbReference type="InterPro" id="IPR011990">
    <property type="entry name" value="TPR-like_helical_dom_sf"/>
</dbReference>
<dbReference type="SUPFAM" id="SSF52540">
    <property type="entry name" value="P-loop containing nucleoside triphosphate hydrolases"/>
    <property type="match status" value="1"/>
</dbReference>
<evidence type="ECO:0000256" key="2">
    <source>
        <dbReference type="ARBA" id="ARBA00023125"/>
    </source>
</evidence>
<proteinExistence type="predicted"/>
<sequence length="906" mass="98440">MRATPESEAERPATERQALGAAERRKWSSLVRQDLQNTVIDALGDPSLYGVVVVGAPGVGKAIFARSVEARLTPKTHVLHLHGSTDVSTPFGALAHLVARLPVDAADSPGAIIHGISHLISSDAAGREVLLVLSELPALDSMSTALLVHLLISGTAKVLVTVRQATDMPEDLIRLLKDGLLDEVELQVFSRAEVAKLLSGVLGKRVTATAASALHASSGGNPLVLQAIVTEQLRSGNLHLAGQVWAMKGEIHLSSAEVLTDLVRSRLARETPAVQEALELLALIRTAPLAVLLDVLEPEVVAEMEWSGYLRVEPSGARRVALRDEYMGEVIRGWMDLPRRNELRRLAAGVIGSITRDLDAEALLGFASSTLNVRETLEPGVALAAATAANRQFDPWFALECARQIGREDKEWVAAAQQRCVSHVILAEHEAAVAALKDVTPEQLRRLPAYDYADYVQELCSALLWVPGGHLQIPGLIAEAREDLSRRSQETGADAAEIERASGMLRLASFELHVHQGEYAEVAEALEQEYRDGIDLQQRLSCGSLLIMAWAVLGREMEAIELARELRHKIQRAKARPRLHNWLSEGLFAALLCSGQWEELARMLTATLDQQPKNIHYLGGAAELALGVSYTYAGRASVAIDTLLGAQAQLEIRRNYYGPALAYSALAFAYAQAGDVKESRTFLELAEKGQGETAWFPAWMAEFCVKMARRWLKDPGAKQSLIESANRDLAKGRITTASISLFGATVHGTEEELLLLEQVSSRRQGKMAAVNRMVAEGTRKKDPKTLLLAASVAQELKLDAVESRCAVLALDIAREAGDSASARLAQQRLDRLVGTVPVLPLTPHTFGPELTERERQVAKMASQGLSNKEVANQLQVSVRTVEGHLYQIFTKMGISSRSELEGTAQS</sequence>
<evidence type="ECO:0000256" key="3">
    <source>
        <dbReference type="ARBA" id="ARBA00023163"/>
    </source>
</evidence>
<dbReference type="InterPro" id="IPR000792">
    <property type="entry name" value="Tscrpt_reg_LuxR_C"/>
</dbReference>
<keyword evidence="8" id="KW-1185">Reference proteome</keyword>
<dbReference type="InterPro" id="IPR036388">
    <property type="entry name" value="WH-like_DNA-bd_sf"/>
</dbReference>
<evidence type="ECO:0000313" key="7">
    <source>
        <dbReference type="EMBL" id="MDQ0180373.1"/>
    </source>
</evidence>
<dbReference type="Gene3D" id="1.10.10.10">
    <property type="entry name" value="Winged helix-like DNA-binding domain superfamily/Winged helix DNA-binding domain"/>
    <property type="match status" value="1"/>
</dbReference>
<keyword evidence="1" id="KW-0805">Transcription regulation</keyword>
<evidence type="ECO:0000259" key="5">
    <source>
        <dbReference type="PROSITE" id="PS50043"/>
    </source>
</evidence>
<dbReference type="EMBL" id="JAUSTF010000003">
    <property type="protein sequence ID" value="MDQ0180373.1"/>
    <property type="molecule type" value="Genomic_DNA"/>
</dbReference>
<reference evidence="6 8" key="1">
    <citation type="submission" date="2023-07" db="EMBL/GenBank/DDBJ databases">
        <title>Sorghum-associated microbial communities from plants grown in Nebraska, USA.</title>
        <authorList>
            <person name="Schachtman D."/>
        </authorList>
    </citation>
    <scope>NUCLEOTIDE SEQUENCE</scope>
    <source>
        <strain evidence="6">DS1006</strain>
        <strain evidence="7 8">DS1016</strain>
    </source>
</reference>
<protein>
    <submittedName>
        <fullName evidence="6">DNA-binding CsgD family transcriptional regulator/tetratricopeptide (TPR) repeat protein</fullName>
    </submittedName>
</protein>
<dbReference type="PRINTS" id="PR00038">
    <property type="entry name" value="HTHLUXR"/>
</dbReference>
<dbReference type="PROSITE" id="PS50043">
    <property type="entry name" value="HTH_LUXR_2"/>
    <property type="match status" value="1"/>
</dbReference>
<evidence type="ECO:0000313" key="9">
    <source>
        <dbReference type="Proteomes" id="UP001242995"/>
    </source>
</evidence>
<evidence type="ECO:0000313" key="6">
    <source>
        <dbReference type="EMBL" id="MDP9905241.1"/>
    </source>
</evidence>
<name>A0AAW8DH38_9MICC</name>
<dbReference type="PANTHER" id="PTHR44688">
    <property type="entry name" value="DNA-BINDING TRANSCRIPTIONAL ACTIVATOR DEVR_DOSR"/>
    <property type="match status" value="1"/>
</dbReference>
<evidence type="ECO:0000256" key="1">
    <source>
        <dbReference type="ARBA" id="ARBA00023015"/>
    </source>
</evidence>
<dbReference type="InterPro" id="IPR027417">
    <property type="entry name" value="P-loop_NTPase"/>
</dbReference>
<dbReference type="GO" id="GO:0006355">
    <property type="term" value="P:regulation of DNA-templated transcription"/>
    <property type="evidence" value="ECO:0007669"/>
    <property type="project" value="InterPro"/>
</dbReference>
<feature type="domain" description="HTH luxR-type" evidence="5">
    <location>
        <begin position="843"/>
        <end position="906"/>
    </location>
</feature>
<dbReference type="Proteomes" id="UP001242995">
    <property type="component" value="Unassembled WGS sequence"/>
</dbReference>
<dbReference type="GO" id="GO:0003677">
    <property type="term" value="F:DNA binding"/>
    <property type="evidence" value="ECO:0007669"/>
    <property type="project" value="UniProtKB-KW"/>
</dbReference>
<dbReference type="CDD" id="cd06170">
    <property type="entry name" value="LuxR_C_like"/>
    <property type="match status" value="1"/>
</dbReference>
<dbReference type="SMART" id="SM00421">
    <property type="entry name" value="HTH_LUXR"/>
    <property type="match status" value="1"/>
</dbReference>